<proteinExistence type="predicted"/>
<dbReference type="Proteomes" id="UP001501866">
    <property type="component" value="Unassembled WGS sequence"/>
</dbReference>
<evidence type="ECO:0000313" key="2">
    <source>
        <dbReference type="Proteomes" id="UP001501866"/>
    </source>
</evidence>
<gene>
    <name evidence="1" type="ORF">GCM10010451_14470</name>
</gene>
<dbReference type="EMBL" id="BAAAUH010000007">
    <property type="protein sequence ID" value="GAA3167331.1"/>
    <property type="molecule type" value="Genomic_DNA"/>
</dbReference>
<accession>A0ABP6P6T6</accession>
<sequence>MPLCTYSKGLANELAPRGVRVNAVSPGRIQTGAYAGFIDQLAKGNGLTREEAEQSLMDSL</sequence>
<comment type="caution">
    <text evidence="1">The sequence shown here is derived from an EMBL/GenBank/DDBJ whole genome shotgun (WGS) entry which is preliminary data.</text>
</comment>
<dbReference type="InterPro" id="IPR002347">
    <property type="entry name" value="SDR_fam"/>
</dbReference>
<dbReference type="SUPFAM" id="SSF51735">
    <property type="entry name" value="NAD(P)-binding Rossmann-fold domains"/>
    <property type="match status" value="1"/>
</dbReference>
<organism evidence="1 2">
    <name type="scientific">Streptomyces virens</name>
    <dbReference type="NCBI Taxonomy" id="285572"/>
    <lineage>
        <taxon>Bacteria</taxon>
        <taxon>Bacillati</taxon>
        <taxon>Actinomycetota</taxon>
        <taxon>Actinomycetes</taxon>
        <taxon>Kitasatosporales</taxon>
        <taxon>Streptomycetaceae</taxon>
        <taxon>Streptomyces</taxon>
    </lineage>
</organism>
<evidence type="ECO:0000313" key="1">
    <source>
        <dbReference type="EMBL" id="GAA3167331.1"/>
    </source>
</evidence>
<dbReference type="Gene3D" id="3.40.50.720">
    <property type="entry name" value="NAD(P)-binding Rossmann-like Domain"/>
    <property type="match status" value="1"/>
</dbReference>
<keyword evidence="2" id="KW-1185">Reference proteome</keyword>
<name>A0ABP6P6T6_9ACTN</name>
<dbReference type="Pfam" id="PF13561">
    <property type="entry name" value="adh_short_C2"/>
    <property type="match status" value="1"/>
</dbReference>
<dbReference type="InterPro" id="IPR036291">
    <property type="entry name" value="NAD(P)-bd_dom_sf"/>
</dbReference>
<reference evidence="2" key="1">
    <citation type="journal article" date="2019" name="Int. J. Syst. Evol. Microbiol.">
        <title>The Global Catalogue of Microorganisms (GCM) 10K type strain sequencing project: providing services to taxonomists for standard genome sequencing and annotation.</title>
        <authorList>
            <consortium name="The Broad Institute Genomics Platform"/>
            <consortium name="The Broad Institute Genome Sequencing Center for Infectious Disease"/>
            <person name="Wu L."/>
            <person name="Ma J."/>
        </authorList>
    </citation>
    <scope>NUCLEOTIDE SEQUENCE [LARGE SCALE GENOMIC DNA]</scope>
    <source>
        <strain evidence="2">JCM 9095</strain>
    </source>
</reference>
<protein>
    <submittedName>
        <fullName evidence="1">Uncharacterized protein</fullName>
    </submittedName>
</protein>